<feature type="repeat" description="LDL-receptor class B" evidence="19">
    <location>
        <begin position="1559"/>
        <end position="1602"/>
    </location>
</feature>
<feature type="disulfide bond" evidence="18">
    <location>
        <begin position="4033"/>
        <end position="4048"/>
    </location>
</feature>
<evidence type="ECO:0000256" key="14">
    <source>
        <dbReference type="ARBA" id="ARBA00023170"/>
    </source>
</evidence>
<dbReference type="GO" id="GO:0005905">
    <property type="term" value="C:clathrin-coated pit"/>
    <property type="evidence" value="ECO:0007669"/>
    <property type="project" value="UniProtKB-KW"/>
</dbReference>
<evidence type="ECO:0000256" key="10">
    <source>
        <dbReference type="ARBA" id="ARBA00022837"/>
    </source>
</evidence>
<comment type="similarity">
    <text evidence="2">Belongs to the LDLR family.</text>
</comment>
<evidence type="ECO:0000256" key="16">
    <source>
        <dbReference type="ARBA" id="ARBA00023180"/>
    </source>
</evidence>
<feature type="disulfide bond" evidence="18">
    <location>
        <begin position="2841"/>
        <end position="2859"/>
    </location>
</feature>
<feature type="disulfide bond" evidence="18">
    <location>
        <begin position="1179"/>
        <end position="1191"/>
    </location>
</feature>
<feature type="disulfide bond" evidence="18">
    <location>
        <begin position="3641"/>
        <end position="3659"/>
    </location>
</feature>
<feature type="disulfide bond" evidence="18">
    <location>
        <begin position="3861"/>
        <end position="3876"/>
    </location>
</feature>
<dbReference type="FunFam" id="4.10.400.10:FF:000209">
    <property type="entry name" value="Low-density lipoprotein receptor-related protein"/>
    <property type="match status" value="1"/>
</dbReference>
<feature type="disulfide bond" evidence="18">
    <location>
        <begin position="2813"/>
        <end position="2828"/>
    </location>
</feature>
<keyword evidence="10" id="KW-0106">Calcium</keyword>
<feature type="disulfide bond" evidence="18">
    <location>
        <begin position="1186"/>
        <end position="1204"/>
    </location>
</feature>
<dbReference type="FunFam" id="2.120.10.30:FF:000035">
    <property type="entry name" value="Low-density lipoprotein receptor-related protein 2"/>
    <property type="match status" value="1"/>
</dbReference>
<feature type="disulfide bond" evidence="18">
    <location>
        <begin position="219"/>
        <end position="237"/>
    </location>
</feature>
<dbReference type="Proteomes" id="UP000038040">
    <property type="component" value="Unplaced"/>
</dbReference>
<gene>
    <name evidence="23" type="ORF">DME_LOCUS8075</name>
</gene>
<dbReference type="InterPro" id="IPR000152">
    <property type="entry name" value="EGF-type_Asp/Asn_hydroxyl_site"/>
</dbReference>
<comment type="caution">
    <text evidence="18">Lacks conserved residue(s) required for the propagation of feature annotation.</text>
</comment>
<reference evidence="23 25" key="2">
    <citation type="submission" date="2018-11" db="EMBL/GenBank/DDBJ databases">
        <authorList>
            <consortium name="Pathogen Informatics"/>
        </authorList>
    </citation>
    <scope>NUCLEOTIDE SEQUENCE [LARGE SCALE GENOMIC DNA]</scope>
</reference>
<dbReference type="PROSITE" id="PS50068">
    <property type="entry name" value="LDLRA_2"/>
    <property type="match status" value="34"/>
</dbReference>
<dbReference type="SMART" id="SM00181">
    <property type="entry name" value="EGF"/>
    <property type="match status" value="20"/>
</dbReference>
<feature type="disulfide bond" evidence="18">
    <location>
        <begin position="3900"/>
        <end position="3915"/>
    </location>
</feature>
<dbReference type="Proteomes" id="UP000274756">
    <property type="component" value="Unassembled WGS sequence"/>
</dbReference>
<feature type="disulfide bond" evidence="18">
    <location>
        <begin position="3108"/>
        <end position="3126"/>
    </location>
</feature>
<dbReference type="InterPro" id="IPR011042">
    <property type="entry name" value="6-blade_b-propeller_TolB-like"/>
</dbReference>
<evidence type="ECO:0000256" key="17">
    <source>
        <dbReference type="ARBA" id="ARBA00037878"/>
    </source>
</evidence>
<feature type="disulfide bond" evidence="18">
    <location>
        <begin position="2928"/>
        <end position="2946"/>
    </location>
</feature>
<evidence type="ECO:0000256" key="1">
    <source>
        <dbReference type="ARBA" id="ARBA00004479"/>
    </source>
</evidence>
<keyword evidence="16" id="KW-0325">Glycoprotein</keyword>
<dbReference type="InterPro" id="IPR056588">
    <property type="entry name" value="EGF_LRP2"/>
</dbReference>
<feature type="disulfide bond" evidence="18">
    <location>
        <begin position="2834"/>
        <end position="2846"/>
    </location>
</feature>
<feature type="disulfide bond" evidence="18">
    <location>
        <begin position="2921"/>
        <end position="2933"/>
    </location>
</feature>
<comment type="subcellular location">
    <subcellularLocation>
        <location evidence="17">Membrane</location>
        <location evidence="17">Coated pit</location>
    </subcellularLocation>
    <subcellularLocation>
        <location evidence="1">Membrane</location>
        <topology evidence="1">Single-pass type I membrane protein</topology>
    </subcellularLocation>
</comment>
<evidence type="ECO:0000256" key="7">
    <source>
        <dbReference type="ARBA" id="ARBA00022723"/>
    </source>
</evidence>
<dbReference type="PROSITE" id="PS01186">
    <property type="entry name" value="EGF_2"/>
    <property type="match status" value="2"/>
</dbReference>
<dbReference type="WBParaSite" id="DME_0000419201-mRNA-1">
    <property type="protein sequence ID" value="DME_0000419201-mRNA-1"/>
    <property type="gene ID" value="DME_0000419201"/>
</dbReference>
<feature type="disulfide bond" evidence="18">
    <location>
        <begin position="3101"/>
        <end position="3113"/>
    </location>
</feature>
<feature type="repeat" description="LDL-receptor class B" evidence="19">
    <location>
        <begin position="556"/>
        <end position="600"/>
    </location>
</feature>
<evidence type="ECO:0000256" key="3">
    <source>
        <dbReference type="ARBA" id="ARBA00022536"/>
    </source>
</evidence>
<feature type="disulfide bond" evidence="18">
    <location>
        <begin position="1145"/>
        <end position="1163"/>
    </location>
</feature>
<accession>A0A158Q478</accession>
<feature type="disulfide bond" evidence="18">
    <location>
        <begin position="1240"/>
        <end position="1255"/>
    </location>
</feature>
<feature type="repeat" description="LDL-receptor class B" evidence="19">
    <location>
        <begin position="1961"/>
        <end position="2003"/>
    </location>
</feature>
<dbReference type="SUPFAM" id="SSF63825">
    <property type="entry name" value="YWTD domain"/>
    <property type="match status" value="8"/>
</dbReference>
<feature type="disulfide bond" evidence="18">
    <location>
        <begin position="47"/>
        <end position="65"/>
    </location>
</feature>
<dbReference type="CDD" id="cd00112">
    <property type="entry name" value="LDLa"/>
    <property type="match status" value="30"/>
</dbReference>
<dbReference type="PROSITE" id="PS00010">
    <property type="entry name" value="ASX_HYDROXYL"/>
    <property type="match status" value="1"/>
</dbReference>
<feature type="disulfide bond" evidence="18">
    <location>
        <begin position="3842"/>
        <end position="3854"/>
    </location>
</feature>
<dbReference type="PROSITE" id="PS01209">
    <property type="entry name" value="LDLRA_1"/>
    <property type="match status" value="15"/>
</dbReference>
<feature type="disulfide bond" evidence="18">
    <location>
        <begin position="3634"/>
        <end position="3646"/>
    </location>
</feature>
<dbReference type="Gene3D" id="2.40.128.620">
    <property type="match status" value="1"/>
</dbReference>
<evidence type="ECO:0000313" key="24">
    <source>
        <dbReference type="Proteomes" id="UP000038040"/>
    </source>
</evidence>
<evidence type="ECO:0000256" key="4">
    <source>
        <dbReference type="ARBA" id="ARBA00022553"/>
    </source>
</evidence>
<evidence type="ECO:0000313" key="23">
    <source>
        <dbReference type="EMBL" id="VDN58102.1"/>
    </source>
</evidence>
<dbReference type="PANTHER" id="PTHR22722:SF14">
    <property type="entry name" value="MEGALIN, ISOFORM A"/>
    <property type="match status" value="1"/>
</dbReference>
<dbReference type="PROSITE" id="PS51120">
    <property type="entry name" value="LDLRB"/>
    <property type="match status" value="13"/>
</dbReference>
<feature type="disulfide bond" evidence="18">
    <location>
        <begin position="3068"/>
        <end position="3086"/>
    </location>
</feature>
<dbReference type="FunFam" id="4.10.400.10:FF:000001">
    <property type="entry name" value="Low-density lipoprotein receptor-related protein 1"/>
    <property type="match status" value="1"/>
</dbReference>
<feature type="disulfide bond" evidence="18">
    <location>
        <begin position="40"/>
        <end position="52"/>
    </location>
</feature>
<evidence type="ECO:0000256" key="21">
    <source>
        <dbReference type="SAM" id="Phobius"/>
    </source>
</evidence>
<keyword evidence="14" id="KW-0675">Receptor</keyword>
<organism evidence="24 26">
    <name type="scientific">Dracunculus medinensis</name>
    <name type="common">Guinea worm</name>
    <dbReference type="NCBI Taxonomy" id="318479"/>
    <lineage>
        <taxon>Eukaryota</taxon>
        <taxon>Metazoa</taxon>
        <taxon>Ecdysozoa</taxon>
        <taxon>Nematoda</taxon>
        <taxon>Chromadorea</taxon>
        <taxon>Rhabditida</taxon>
        <taxon>Spirurina</taxon>
        <taxon>Dracunculoidea</taxon>
        <taxon>Dracunculidae</taxon>
        <taxon>Dracunculus</taxon>
    </lineage>
</organism>
<feature type="disulfide bond" evidence="18">
    <location>
        <begin position="1311"/>
        <end position="1329"/>
    </location>
</feature>
<dbReference type="Pfam" id="PF24468">
    <property type="entry name" value="EGF_LRP2"/>
    <property type="match status" value="1"/>
</dbReference>
<feature type="disulfide bond" evidence="18">
    <location>
        <begin position="3924"/>
        <end position="3936"/>
    </location>
</feature>
<name>A0A158Q478_DRAME</name>
<dbReference type="Gene3D" id="4.10.400.10">
    <property type="entry name" value="Low-density Lipoprotein Receptor"/>
    <property type="match status" value="34"/>
</dbReference>
<feature type="disulfide bond" evidence="18">
    <location>
        <begin position="59"/>
        <end position="74"/>
    </location>
</feature>
<evidence type="ECO:0000256" key="2">
    <source>
        <dbReference type="ARBA" id="ARBA00009939"/>
    </source>
</evidence>
<evidence type="ECO:0000256" key="6">
    <source>
        <dbReference type="ARBA" id="ARBA00022692"/>
    </source>
</evidence>
<feature type="disulfide bond" evidence="18">
    <location>
        <begin position="3888"/>
        <end position="3906"/>
    </location>
</feature>
<dbReference type="Pfam" id="PF14670">
    <property type="entry name" value="FXa_inhibition"/>
    <property type="match status" value="1"/>
</dbReference>
<evidence type="ECO:0000256" key="11">
    <source>
        <dbReference type="ARBA" id="ARBA00022989"/>
    </source>
</evidence>
<dbReference type="InterPro" id="IPR018097">
    <property type="entry name" value="EGF_Ca-bd_CS"/>
</dbReference>
<dbReference type="PRINTS" id="PR00261">
    <property type="entry name" value="LDLRECEPTOR"/>
</dbReference>
<dbReference type="GO" id="GO:0016324">
    <property type="term" value="C:apical plasma membrane"/>
    <property type="evidence" value="ECO:0007669"/>
    <property type="project" value="TreeGrafter"/>
</dbReference>
<keyword evidence="9" id="KW-0677">Repeat</keyword>
<feature type="disulfide bond" evidence="18">
    <location>
        <begin position="3155"/>
        <end position="3173"/>
    </location>
</feature>
<feature type="disulfide bond" evidence="18">
    <location>
        <begin position="3061"/>
        <end position="3073"/>
    </location>
</feature>
<evidence type="ECO:0000256" key="8">
    <source>
        <dbReference type="ARBA" id="ARBA00022729"/>
    </source>
</evidence>
<dbReference type="SUPFAM" id="SSF57196">
    <property type="entry name" value="EGF/Laminin"/>
    <property type="match status" value="6"/>
</dbReference>
<feature type="disulfide bond" evidence="18">
    <location>
        <begin position="3849"/>
        <end position="3867"/>
    </location>
</feature>
<dbReference type="GO" id="GO:0006898">
    <property type="term" value="P:receptor-mediated endocytosis"/>
    <property type="evidence" value="ECO:0007669"/>
    <property type="project" value="TreeGrafter"/>
</dbReference>
<feature type="disulfide bond" evidence="18">
    <location>
        <begin position="231"/>
        <end position="246"/>
    </location>
</feature>
<dbReference type="InterPro" id="IPR036055">
    <property type="entry name" value="LDL_receptor-like_sf"/>
</dbReference>
<dbReference type="EMBL" id="UYYG01001165">
    <property type="protein sequence ID" value="VDN58102.1"/>
    <property type="molecule type" value="Genomic_DNA"/>
</dbReference>
<reference evidence="26" key="1">
    <citation type="submission" date="2016-04" db="UniProtKB">
        <authorList>
            <consortium name="WormBaseParasite"/>
        </authorList>
    </citation>
    <scope>IDENTIFICATION</scope>
</reference>
<feature type="disulfide bond" evidence="18">
    <location>
        <begin position="4021"/>
        <end position="4039"/>
    </location>
</feature>
<dbReference type="Pfam" id="PF00057">
    <property type="entry name" value="Ldl_recept_a"/>
    <property type="match status" value="30"/>
</dbReference>
<feature type="disulfide bond" evidence="18">
    <location>
        <begin position="2801"/>
        <end position="2819"/>
    </location>
</feature>
<keyword evidence="12 21" id="KW-0472">Membrane</keyword>
<feature type="repeat" description="LDL-receptor class B" evidence="19">
    <location>
        <begin position="1603"/>
        <end position="1646"/>
    </location>
</feature>
<feature type="repeat" description="LDL-receptor class B" evidence="19">
    <location>
        <begin position="472"/>
        <end position="514"/>
    </location>
</feature>
<feature type="disulfide bond" evidence="18">
    <location>
        <begin position="3716"/>
        <end position="3728"/>
    </location>
</feature>
<feature type="disulfide bond" evidence="18">
    <location>
        <begin position="2794"/>
        <end position="2806"/>
    </location>
</feature>
<evidence type="ECO:0000256" key="9">
    <source>
        <dbReference type="ARBA" id="ARBA00022737"/>
    </source>
</evidence>
<dbReference type="InterPro" id="IPR002172">
    <property type="entry name" value="LDrepeatLR_classA_rpt"/>
</dbReference>
<proteinExistence type="inferred from homology"/>
<feature type="repeat" description="LDL-receptor class B" evidence="19">
    <location>
        <begin position="2225"/>
        <end position="2268"/>
    </location>
</feature>
<dbReference type="InterPro" id="IPR051221">
    <property type="entry name" value="LDLR-related"/>
</dbReference>
<dbReference type="GO" id="GO:0042562">
    <property type="term" value="F:hormone binding"/>
    <property type="evidence" value="ECO:0007669"/>
    <property type="project" value="TreeGrafter"/>
</dbReference>
<feature type="repeat" description="LDL-receptor class B" evidence="19">
    <location>
        <begin position="4302"/>
        <end position="4345"/>
    </location>
</feature>
<keyword evidence="25" id="KW-1185">Reference proteome</keyword>
<sequence>MYFFNLYKNYERVDFILVDSPVARPVFPVGISNSGNVGGCTKNDFRCNDGKCIRMEWKCDGSGDCSDGEDEKDCPHPGCKPDQWQCDRYEWHSVSCIAEYQRCDNITDCADGSDEVDCPANSVSCNVDDGSVFQCADGRQCFDILKKCDGKYDCRDLSDEKDSCPHNHTACFQYQFRCADHSQCIQKSWVCDGSNDCADNSDEPPTCEFKQCNGGEFQCKNKRCQPRKFRCDYYDDCGDNSDEEGCGHYLCPPQKWNCPGSGHCIDELKLCDGKSDCIDGADEKNCSSNLCSSLGCQAGCHPSPSGGTCTCPVGYKLDERFHRTCSDINECNEWGYCDQGCQNHRPGFTCSCPGECYTLEMMHGPGTDNLTMRGYCISREPEKLRLYVARREGLYRLNPNDKNEEVKKLVNGEFIYGIDFDYEDKQMFWTDRLSHSVFSANIDDNGDIQHIKKLDLKNLIYPRNLAVDWITNHLYIIESGSRRIDVSTYDGSRRTVLIADGLTLPLDIALDPLRGEMFFTNQFKLEKAAMDGTRRKTLINIHTHQVSGIVVDIAAKRVYWVDPKVDRVESIDYDGNDRRIVSQGMNNVPHPFGLALFDQYLYWTDWTRLGIVRIEKFGSPSTVIWSNKENNVFPMGIAAYHPMAQLGHQESICLGLKIDNPCLQSGCQGMCILSKDSREFGVGYRCACPIGQKLVDEKRCVDSEDYLLFSSNKVVRGIFPEMQQNALSEAILPISPISQRRIGMYFEVECDIHGGSFFYADIMDNTVTRVKPDGEGSAPVLVTHNDGIVSMSFDWIAKQLYYVDNIRNSLEVVKVLEQGLVHPDQLIHRQLLSGLRDPVAIAVHPWKGALFFAEAQRPARIFRCMIDASDCKVIRNTTLGRPSSFAIDFEENRLCYGDTLLKTISCMNFDGSRHFVLPIDNPIPVAIALLGEELYYVHQRPYSIRRVSKRNGGIGKIVREFTGEERSVFSLKSCSRSNQPIPDPSIDHPCRASDCSQLCFALPNSSSSSEAQPLIKKCGCRQGYKINTENMRNCQRDPRESVEPLCPNNSSQFLCRNGRCIPNEWKCDGENDCLDGSDERNTEGKPCFIPKECPSNTIMCNNTKKCIPQQYACDGDNDCGDYSDEDIKYCKNGEPPVCAAKKFQCDNHRCIPEQWKCDSDNDCGDGSDEKFEMCANSTCSSNQFTCGNGRCIPVYWLCDGDNDCYDNTDEDKERCPPIHCRADYFRCANGRQCISLRNHCDGQQDCEDGSDEDSCVQQAGKCKHNEFTCVSTGLCIPLAWKCDGQKDCDDGSDEPAGICSESQCASDHFKCDNGRCIFNAWLCDGENDCGDNSDEDIKHGCQKSQQLSPKCPFEQISCAGSSDICIPLHNLCDGKDHCPGGTDEGGRCARDLCAAGRAGCSYKCHMSPDGPICSCPFGEQLVNKTRCEPENECLDARTCSQRCKDEKHGFTCSCDEGYTLGVDKRTCKVTKDLEDARIYISNRNRIYWSDHKIENWHTFEAQIENAVALAWDSVDDRIYWSDIREKKIFSATRNGTNMTAFIAEGLDVTEGISIDWVARNLYWVDSSLNTIEVASLDRPSARVVLLYKNIDQPRGIAVDPRKGLLFWTDWGQKPRIERANMDGTERIILVDTKVYWPNTIAIDFTTDRVYFADSKLDYIDFVNYDGTGRTQVLASPKFIQHPHALAIFEDTIYYSDRRLQRLQLYTKYPNGTSGNYAAHTFSRALGVIAVHPVLQPKVANNPCSGNQCSHLCLIGKSFTCKCPMGKILDSSGKNCVNDMQPFLMLVQKNSIFGVKMDESVNGTPAMSGMVPIAGLNNAFDAAYDPETSEAFCLEHSTTSRVIGPNVSTSRIPDDPYCMAVDWIGRNLYVGNKISQTIDVIRTHGTQYRATILNNDQSPTAVAQPVAIAIDSGRGILFWLDRGAGAVSSKVARADLDGKNALVIVSNDLSELDQIALDLSNQRVYFSESKAGRISSVNYDGQDRQYILNDAGKQPRSLAFFNNRLFYADSAFDSIEVSTIPNNGEAMEFKHFRREIDRLNNIRVVAPMSSTFSHPCRINNGNCEHLCIARPYSQHQCICASGYILEGATRCKLYDQSFLLIATKTRLMGESKSIALEPIGGTSITAVDIEYESKSIFVAESTGPNRGIHRLTLGSNEMKPVVKDVFGSFLIRSIAVDWINYNLYFINVDFERTHLEVCQLDGKHRKVLLSTKTETPTSIAVDPISRYLYWVDQGQQPSIQRSFLDGSNRQVIIHKGIAEPTDLVVDPNSHMIYWTDAKLDGIFRVRSDGGTPELVRSDIAAGAGIALLGQNMYWTDSRLEKVFSATSKPNQTLFSPVTLAANLAELGNVVVFDESVQPRASSPCQITDNLRKSPCPQLCFATPLSQNPTCACARGVLRGRSCEEPNSYLMFIDGDRIVDAPIEPDVKASTPLKESFSSIDNLQSFDVDINLRRIYIVTESPLGVNISWFAMNQPNQHLIFGQTKPKLSENAVRHISDMKLDWLTQKIYFTTGRGGKIYVMDVQGEHVATVANGDWTYAIALDPCAGLMFWSDSGYKISGGVYEPRIERANLAGGDRKVIIKEGVSLPAAITVDYREQRIYWADVNRLDIESCDYNGNNRRTIGNGYRAKSLEIWSQWLYFSDPLANGVFRINKDTGGEFEAVAVDRRIPSVIHIFASGSDIRERSQFCSSLTSNLCKKDNGGCEQLCAVVPTDIGVAASKIQCSCNDTYELVQLPGKDIATQCVLKNDFRGICQPPYNFECGDGTCISLSDTCNGVTDCSDGSDEHPTYCNTRVCPEKYFLCTNRRCIETGRHCNGIDDCGDNSDELNCASGTACPAGHFACSNGHCISESKVCDGHNDCHDEKVSDESKSTCPNLPIDCRGVRIRCPNTNICIQPADLCDGYDDCGDKSDENKLFCMNQSCATHYVRCPSGRCIPETWQCDGDNDCGEGAWDETHKDCADENGRRICHGEYLFQCNNGKCISRAFICDGEDDCGDSSDESSIHNCGNRTCSDQEFHCRSNALLAQPKYECIPKSWLCDGDVTCAGGEDESKELCGIEKKDCNKGEFRCMNSHCIHASWECDGDNDCLDGSDEHANCTYSQCQPEFWQCSNHKCIPNSWKCDGNDDCDDGSDEKDCRGVNNSSGSRNSCPPGQFYCTSGECIDNSKVCDRIYDCADRSDESSTCFVNECTTSQFPLCEQKCVDLPKDYKCECYEGFALDKDDKKSCHDIDECEDGSSSCSQRCENKIGTYKCSCVDGYSMTSDDHTCKRVDPEPEPWLLFANKHYIRKLSFDGENYELIARGFENVISVDIDMTERKAYIIDSGKLRLYRVGLEELDKPVTSYEIVLRHNIFGTEGIAVDWIGRKFYMLNRQDRALRVCELDGRFCRTLIRDRIVQPKAIVVHPGRGYVYFTEWSLQPYIGRISMDGSPELADPVVKLAENDLGWPNALTIDFFSDKLYWADAHLNEIGFMNLDGGARHHIPAKRTSHVASMAVFDDYLFWTDWNLLEVIRADKWRAANETVLKITTQLPNDIRVIHPFRQPKYVNPCGTNNGGCSHLCLISANENSTSYTCSCPDQFILLADNKTCEPHCTDRQFACGGEDAKCIPKLWYCDGEADCRDGSDEPGEGICGLRICAVGEFQCSNHNCTRPFQLCDGNDDCGDGSDEVDCDKPCDPWMFKCAATGKCIPKRFACDGDDDCGDRSDESDTICKNHLRNCTAEEFRCTNHKCIPKAWKCDNDDDCGDGSDEPSECVNVECRKGWTRCATSYRCIPNWAFCNGQDDCRDNSDEIIERCPSCDDIGEFRCATSGKCIPRLRWMCDSENDCGDDSDETDPSCGGTSRPCSESEFRCNDGRCIPGSKVCDGTVQCNDGLDESQCKIRQCATGFHQCIDGTCIPEHRWCDRRKDCPDASDEVHCDEHPNRRSCSPFEFECANSVCVPRKFICDGDNDCGDNSDETTEICKGAVCEPPLRFRCAHSRLCLNILQLCNGFNDCGIHDFSDEHLSMCSSFSEYGDCSTDEFKCTNGKCINATLACDHNDDCGDATDEIGCAKKNGITCNTNNDNGGCKHLCTDVSDGYYCHCREGFQTNPEDPFDCIDIDECSGNNTCTQSCLNTKGSYLCRCLDDFENNVVVGAMTGKDCRAKGEPALIMIASNDEVVQLNLAHTNGTVRHPAAKSVGNGDLMAVEFDPRRELMFWIDNEQKAIYRSALPKGNQSHIGQQLDIDFRKLGMTPMAMAVDYLTGNLYITTTSDYLSLRNKRMSEPRIEGNAGAIYVAKSDGRYLRKIIEGRLQSPLAIVCLPQLGRICYTDVGTQAKIECADMDGNHREIIVNELIFTPTALAVDEAKDNRLYWADPKFHKVETILPDGSKRTTIISDNRRPTAIDVFENNIYWASEETSNIYVQDKFGRGRVHILASNVPNVRSIRVQQRFARDVVRAESSCARASCTHLCVELPGNGFSCLCPDLSTSLNDGSCSGPEVEELRMPIQCACQNGGVCQLDGTCDCGEFEGETCQRPSTVSRQLIGRFGSNMILAIALLLMLTACLVLVAFIAVGIYKKRLLLFKKTEAAESGVSFHGNVISFSNPVLDHKPDEAVPVEYSMIQIRNENAGASTTFENPVYEMEENDTTNASKASTSRSHSISSADMRPEPSFAVIG</sequence>
<dbReference type="FunFam" id="4.10.400.10:FF:000145">
    <property type="entry name" value="Low-density lipoprotein RecePtor related"/>
    <property type="match status" value="1"/>
</dbReference>
<dbReference type="OrthoDB" id="21182at2759"/>
<dbReference type="GO" id="GO:0043235">
    <property type="term" value="C:receptor complex"/>
    <property type="evidence" value="ECO:0007669"/>
    <property type="project" value="TreeGrafter"/>
</dbReference>
<dbReference type="FunFam" id="4.10.400.10:FF:000147">
    <property type="entry name" value="Low-density lipoprotein receptor-related protein 2"/>
    <property type="match status" value="1"/>
</dbReference>
<feature type="disulfide bond" evidence="18">
    <location>
        <begin position="212"/>
        <end position="224"/>
    </location>
</feature>
<dbReference type="SMART" id="SM00192">
    <property type="entry name" value="LDLa"/>
    <property type="match status" value="35"/>
</dbReference>
<feature type="disulfide bond" evidence="18">
    <location>
        <begin position="3881"/>
        <end position="3893"/>
    </location>
</feature>
<keyword evidence="8" id="KW-0732">Signal</keyword>
<dbReference type="GO" id="GO:0005509">
    <property type="term" value="F:calcium ion binding"/>
    <property type="evidence" value="ECO:0007669"/>
    <property type="project" value="InterPro"/>
</dbReference>
<dbReference type="InterPro" id="IPR000742">
    <property type="entry name" value="EGF"/>
</dbReference>
<keyword evidence="3" id="KW-0245">EGF-like domain</keyword>
<dbReference type="FunFam" id="2.10.25.10:FF:000240">
    <property type="entry name" value="Vitamin K-dependent protein S"/>
    <property type="match status" value="1"/>
</dbReference>
<feature type="disulfide bond" evidence="18">
    <location>
        <begin position="2760"/>
        <end position="2778"/>
    </location>
</feature>
<evidence type="ECO:0000256" key="5">
    <source>
        <dbReference type="ARBA" id="ARBA00022583"/>
    </source>
</evidence>
<dbReference type="Pfam" id="PF00058">
    <property type="entry name" value="Ldl_recept_b"/>
    <property type="match status" value="6"/>
</dbReference>
<feature type="compositionally biased region" description="Low complexity" evidence="20">
    <location>
        <begin position="4628"/>
        <end position="4642"/>
    </location>
</feature>
<feature type="disulfide bond" evidence="18">
    <location>
        <begin position="4014"/>
        <end position="4026"/>
    </location>
</feature>
<evidence type="ECO:0000256" key="18">
    <source>
        <dbReference type="PROSITE-ProRule" id="PRU00124"/>
    </source>
</evidence>
<feature type="disulfide bond" evidence="18">
    <location>
        <begin position="3148"/>
        <end position="3160"/>
    </location>
</feature>
<feature type="disulfide bond" evidence="18">
    <location>
        <begin position="2975"/>
        <end position="2993"/>
    </location>
</feature>
<dbReference type="SMART" id="SM00135">
    <property type="entry name" value="LY"/>
    <property type="match status" value="33"/>
</dbReference>
<dbReference type="SUPFAM" id="SSF57424">
    <property type="entry name" value="LDL receptor-like module"/>
    <property type="match status" value="34"/>
</dbReference>
<feature type="disulfide bond" evidence="18">
    <location>
        <begin position="1055"/>
        <end position="1073"/>
    </location>
</feature>
<feature type="repeat" description="LDL-receptor class B" evidence="19">
    <location>
        <begin position="1914"/>
        <end position="1960"/>
    </location>
</feature>
<feature type="disulfide bond" evidence="18">
    <location>
        <begin position="3723"/>
        <end position="3741"/>
    </location>
</feature>
<feature type="repeat" description="LDL-receptor class B" evidence="19">
    <location>
        <begin position="2180"/>
        <end position="2224"/>
    </location>
</feature>
<evidence type="ECO:0000256" key="12">
    <source>
        <dbReference type="ARBA" id="ARBA00023136"/>
    </source>
</evidence>
<evidence type="ECO:0000256" key="20">
    <source>
        <dbReference type="SAM" id="MobiDB-lite"/>
    </source>
</evidence>
<evidence type="ECO:0000259" key="22">
    <source>
        <dbReference type="PROSITE" id="PS01186"/>
    </source>
</evidence>
<feature type="disulfide bond" evidence="18">
    <location>
        <begin position="1304"/>
        <end position="1316"/>
    </location>
</feature>
<feature type="disulfide bond" evidence="18">
    <location>
        <begin position="271"/>
        <end position="286"/>
    </location>
</feature>
<dbReference type="PANTHER" id="PTHR22722">
    <property type="entry name" value="LOW-DENSITY LIPOPROTEIN RECEPTOR-RELATED PROTEIN 2-RELATED"/>
    <property type="match status" value="1"/>
</dbReference>
<evidence type="ECO:0000256" key="15">
    <source>
        <dbReference type="ARBA" id="ARBA00023176"/>
    </source>
</evidence>
<dbReference type="PROSITE" id="PS01187">
    <property type="entry name" value="EGF_CA"/>
    <property type="match status" value="3"/>
</dbReference>
<keyword evidence="13 18" id="KW-1015">Disulfide bond</keyword>
<dbReference type="FunFam" id="4.10.400.10:FF:000011">
    <property type="entry name" value="Low-density lipoprotein receptor-related protein 1"/>
    <property type="match status" value="2"/>
</dbReference>
<feature type="disulfide bond" evidence="18">
    <location>
        <begin position="1138"/>
        <end position="1150"/>
    </location>
</feature>
<feature type="disulfide bond" evidence="18">
    <location>
        <begin position="3653"/>
        <end position="3668"/>
    </location>
</feature>
<feature type="disulfide bond" evidence="18">
    <location>
        <begin position="103"/>
        <end position="118"/>
    </location>
</feature>
<keyword evidence="6 21" id="KW-0812">Transmembrane</keyword>
<keyword evidence="5" id="KW-0254">Endocytosis</keyword>
<evidence type="ECO:0000313" key="26">
    <source>
        <dbReference type="WBParaSite" id="DME_0000419201-mRNA-1"/>
    </source>
</evidence>
<feature type="region of interest" description="Disordered" evidence="20">
    <location>
        <begin position="4621"/>
        <end position="4654"/>
    </location>
</feature>
<dbReference type="FunFam" id="2.10.25.10:FF:000009">
    <property type="entry name" value="Low-density lipoprotein receptor isoform 1"/>
    <property type="match status" value="2"/>
</dbReference>
<feature type="domain" description="EGF-like" evidence="22">
    <location>
        <begin position="1452"/>
        <end position="1467"/>
    </location>
</feature>
<dbReference type="InterPro" id="IPR000033">
    <property type="entry name" value="LDLR_classB_rpt"/>
</dbReference>
<dbReference type="FunFam" id="4.10.400.10:FF:000002">
    <property type="entry name" value="Low-density lipoprotein receptor-related protein 1"/>
    <property type="match status" value="1"/>
</dbReference>
<keyword evidence="7" id="KW-0479">Metal-binding</keyword>
<dbReference type="Gene3D" id="2.120.10.30">
    <property type="entry name" value="TolB, C-terminal domain"/>
    <property type="match status" value="8"/>
</dbReference>
<dbReference type="FunFam" id="4.10.400.10:FF:000005">
    <property type="entry name" value="low-density lipoprotein receptor-related protein 1B"/>
    <property type="match status" value="3"/>
</dbReference>
<feature type="repeat" description="LDL-receptor class B" evidence="19">
    <location>
        <begin position="1516"/>
        <end position="1558"/>
    </location>
</feature>
<feature type="domain" description="EGF-like" evidence="22">
    <location>
        <begin position="3251"/>
        <end position="3266"/>
    </location>
</feature>
<evidence type="ECO:0000313" key="25">
    <source>
        <dbReference type="Proteomes" id="UP000274756"/>
    </source>
</evidence>
<feature type="repeat" description="LDL-receptor class B" evidence="19">
    <location>
        <begin position="4347"/>
        <end position="4388"/>
    </location>
</feature>
<dbReference type="Gene3D" id="2.10.25.10">
    <property type="entry name" value="Laminin"/>
    <property type="match status" value="7"/>
</dbReference>
<dbReference type="FunFam" id="2.120.10.30:FF:000241">
    <property type="entry name" value="Low-density lipoprotein receptor-related protein 6"/>
    <property type="match status" value="3"/>
</dbReference>
<protein>
    <submittedName>
        <fullName evidence="26">EGF-like domain-containing protein</fullName>
    </submittedName>
</protein>
<feature type="disulfide bond" evidence="18">
    <location>
        <begin position="3120"/>
        <end position="3135"/>
    </location>
</feature>
<keyword evidence="11 21" id="KW-1133">Transmembrane helix</keyword>
<feature type="disulfide bond" evidence="18">
    <location>
        <begin position="3931"/>
        <end position="3949"/>
    </location>
</feature>
<dbReference type="FunFam" id="4.10.400.10:FF:000190">
    <property type="entry name" value="Low-density lipoprotein receptor-related protein"/>
    <property type="match status" value="1"/>
</dbReference>
<keyword evidence="4" id="KW-0597">Phosphoprotein</keyword>
<evidence type="ECO:0000256" key="19">
    <source>
        <dbReference type="PROSITE-ProRule" id="PRU00461"/>
    </source>
</evidence>
<dbReference type="InterPro" id="IPR001881">
    <property type="entry name" value="EGF-like_Ca-bd_dom"/>
</dbReference>
<keyword evidence="15" id="KW-0168">Coated pit</keyword>
<feature type="transmembrane region" description="Helical" evidence="21">
    <location>
        <begin position="4529"/>
        <end position="4554"/>
    </location>
</feature>
<dbReference type="SMART" id="SM00179">
    <property type="entry name" value="EGF_CA"/>
    <property type="match status" value="8"/>
</dbReference>
<evidence type="ECO:0000256" key="13">
    <source>
        <dbReference type="ARBA" id="ARBA00023157"/>
    </source>
</evidence>
<feature type="repeat" description="LDL-receptor class B" evidence="19">
    <location>
        <begin position="2545"/>
        <end position="2595"/>
    </location>
</feature>
<feature type="repeat" description="LDL-receptor class B" evidence="19">
    <location>
        <begin position="1647"/>
        <end position="1691"/>
    </location>
</feature>
<dbReference type="CDD" id="cd00054">
    <property type="entry name" value="EGF_CA"/>
    <property type="match status" value="2"/>
</dbReference>
<dbReference type="STRING" id="318479.A0A158Q478"/>
<dbReference type="InterPro" id="IPR023415">
    <property type="entry name" value="LDLR_class-A_CS"/>
</dbReference>